<dbReference type="GO" id="GO:0016740">
    <property type="term" value="F:transferase activity"/>
    <property type="evidence" value="ECO:0007669"/>
    <property type="project" value="UniProtKB-KW"/>
</dbReference>
<sequence>MSSDVARPAASRRMAPAALLARLADAAQRSFPGAEVSDLRQVSGGASSLTYSLTLTAPGEGPSRTCFVKVAPVGLAPVRNRDVVRQAALQVLLAEDGRIPVPEILLVDAGDPPDSPPLYLSAAVEGESVEPLVERDPRLPAAEVLTARTLAAVGTLARLHEVEVGRVADLPAAGPLTVDLGGEVDRWARVFATVDPELAEAGERTAERLRRDLPEALAPALVHGDFRLGNLICAGSEVRAVLDWEIWSITDPRIDLAWFLMTLAHDGLPSAVRTTVPGLPGPAAALEEYERVRGTTLSDMAWFASLSRFRAAAAMSLNVKHNRRRPEPDPAIERYADTLVPFLRESAALLDGGERIAKSG</sequence>
<keyword evidence="2" id="KW-0808">Transferase</keyword>
<evidence type="ECO:0000313" key="3">
    <source>
        <dbReference type="Proteomes" id="UP000295431"/>
    </source>
</evidence>
<feature type="domain" description="Aminoglycoside phosphotransferase" evidence="1">
    <location>
        <begin position="38"/>
        <end position="274"/>
    </location>
</feature>
<dbReference type="Gene3D" id="3.30.200.20">
    <property type="entry name" value="Phosphorylase Kinase, domain 1"/>
    <property type="match status" value="1"/>
</dbReference>
<evidence type="ECO:0000313" key="2">
    <source>
        <dbReference type="EMBL" id="TDC20368.1"/>
    </source>
</evidence>
<dbReference type="Gene3D" id="3.90.1200.10">
    <property type="match status" value="1"/>
</dbReference>
<name>A0A4R4PCT4_9ACTN</name>
<dbReference type="CDD" id="cd05154">
    <property type="entry name" value="ACAD10_11_N-like"/>
    <property type="match status" value="1"/>
</dbReference>
<dbReference type="InterPro" id="IPR011009">
    <property type="entry name" value="Kinase-like_dom_sf"/>
</dbReference>
<accession>A0A4R4PCT4</accession>
<evidence type="ECO:0000259" key="1">
    <source>
        <dbReference type="Pfam" id="PF01636"/>
    </source>
</evidence>
<dbReference type="EMBL" id="SMJW01000001">
    <property type="protein sequence ID" value="TDC20368.1"/>
    <property type="molecule type" value="Genomic_DNA"/>
</dbReference>
<dbReference type="SUPFAM" id="SSF56112">
    <property type="entry name" value="Protein kinase-like (PK-like)"/>
    <property type="match status" value="1"/>
</dbReference>
<proteinExistence type="predicted"/>
<dbReference type="PANTHER" id="PTHR21310">
    <property type="entry name" value="AMINOGLYCOSIDE PHOSPHOTRANSFERASE-RELATED-RELATED"/>
    <property type="match status" value="1"/>
</dbReference>
<dbReference type="InterPro" id="IPR041726">
    <property type="entry name" value="ACAD10_11_N"/>
</dbReference>
<protein>
    <submittedName>
        <fullName evidence="2">Phosphotransferase family protein</fullName>
    </submittedName>
</protein>
<dbReference type="InterPro" id="IPR002575">
    <property type="entry name" value="Aminoglycoside_PTrfase"/>
</dbReference>
<dbReference type="Pfam" id="PF01636">
    <property type="entry name" value="APH"/>
    <property type="match status" value="1"/>
</dbReference>
<dbReference type="Proteomes" id="UP000295431">
    <property type="component" value="Unassembled WGS sequence"/>
</dbReference>
<dbReference type="OrthoDB" id="4524027at2"/>
<keyword evidence="3" id="KW-1185">Reference proteome</keyword>
<dbReference type="InterPro" id="IPR051678">
    <property type="entry name" value="AGP_Transferase"/>
</dbReference>
<comment type="caution">
    <text evidence="2">The sequence shown here is derived from an EMBL/GenBank/DDBJ whole genome shotgun (WGS) entry which is preliminary data.</text>
</comment>
<dbReference type="AlphaFoldDB" id="A0A4R4PCT4"/>
<reference evidence="2 3" key="1">
    <citation type="submission" date="2019-03" db="EMBL/GenBank/DDBJ databases">
        <title>Draft genome sequences of novel Actinobacteria.</title>
        <authorList>
            <person name="Sahin N."/>
            <person name="Ay H."/>
            <person name="Saygin H."/>
        </authorList>
    </citation>
    <scope>NUCLEOTIDE SEQUENCE [LARGE SCALE GENOMIC DNA]</scope>
    <source>
        <strain evidence="2 3">DSM 45347</strain>
    </source>
</reference>
<dbReference type="RefSeq" id="WP_131935854.1">
    <property type="nucleotide sequence ID" value="NZ_BAAAMX010000002.1"/>
</dbReference>
<organism evidence="2 3">
    <name type="scientific">Actinomadura bangladeshensis</name>
    <dbReference type="NCBI Taxonomy" id="453573"/>
    <lineage>
        <taxon>Bacteria</taxon>
        <taxon>Bacillati</taxon>
        <taxon>Actinomycetota</taxon>
        <taxon>Actinomycetes</taxon>
        <taxon>Streptosporangiales</taxon>
        <taxon>Thermomonosporaceae</taxon>
        <taxon>Actinomadura</taxon>
    </lineage>
</organism>
<gene>
    <name evidence="2" type="ORF">E1284_00340</name>
</gene>